<comment type="similarity">
    <text evidence="1">Belongs to the fantastic four family.</text>
</comment>
<feature type="compositionally biased region" description="Polar residues" evidence="2">
    <location>
        <begin position="29"/>
        <end position="39"/>
    </location>
</feature>
<feature type="region of interest" description="Disordered" evidence="2">
    <location>
        <begin position="1"/>
        <end position="39"/>
    </location>
</feature>
<sequence length="217" mass="24069">MSSNSRTSQISKSRWEPEPYSPFSWAHPDNQSTGCPDSNMSGTKATGCWDFLQKAKNTTTHGFKQTATQPSIFLLSTKGLDMCTEILGSESGSHIDPNLDICSDNTQERQYSSSIKTQKTKQTSSFPPPLTSITSVKVEAQRGGGRLVITVVTSSSACSVERFNGRLRVFLHKDYYYSRSDQQNIKESGRKIRRNYKCGDESGNKSLSSLPLRVAFT</sequence>
<evidence type="ECO:0000313" key="4">
    <source>
        <dbReference type="EMBL" id="KAL1550195.1"/>
    </source>
</evidence>
<feature type="domain" description="FAF" evidence="3">
    <location>
        <begin position="125"/>
        <end position="169"/>
    </location>
</feature>
<comment type="caution">
    <text evidence="4">The sequence shown here is derived from an EMBL/GenBank/DDBJ whole genome shotgun (WGS) entry which is preliminary data.</text>
</comment>
<dbReference type="InterPro" id="IPR046431">
    <property type="entry name" value="FAF_dom"/>
</dbReference>
<organism evidence="4 5">
    <name type="scientific">Salvia divinorum</name>
    <name type="common">Maria pastora</name>
    <name type="synonym">Diviner's sage</name>
    <dbReference type="NCBI Taxonomy" id="28513"/>
    <lineage>
        <taxon>Eukaryota</taxon>
        <taxon>Viridiplantae</taxon>
        <taxon>Streptophyta</taxon>
        <taxon>Embryophyta</taxon>
        <taxon>Tracheophyta</taxon>
        <taxon>Spermatophyta</taxon>
        <taxon>Magnoliopsida</taxon>
        <taxon>eudicotyledons</taxon>
        <taxon>Gunneridae</taxon>
        <taxon>Pentapetalae</taxon>
        <taxon>asterids</taxon>
        <taxon>lamiids</taxon>
        <taxon>Lamiales</taxon>
        <taxon>Lamiaceae</taxon>
        <taxon>Nepetoideae</taxon>
        <taxon>Mentheae</taxon>
        <taxon>Salviinae</taxon>
        <taxon>Salvia</taxon>
        <taxon>Salvia subgen. Calosphace</taxon>
    </lineage>
</organism>
<name>A0ABD1H1A7_SALDI</name>
<protein>
    <submittedName>
        <fullName evidence="4">Protein FANTASTIC FOUR 4-like</fullName>
    </submittedName>
</protein>
<dbReference type="PANTHER" id="PTHR33155">
    <property type="entry name" value="FANTASTIC FOUR-LIKE PROTEIN (DUF3049)"/>
    <property type="match status" value="1"/>
</dbReference>
<evidence type="ECO:0000256" key="1">
    <source>
        <dbReference type="ARBA" id="ARBA00008690"/>
    </source>
</evidence>
<dbReference type="Pfam" id="PF11250">
    <property type="entry name" value="FAF"/>
    <property type="match status" value="1"/>
</dbReference>
<gene>
    <name evidence="4" type="ORF">AAHA92_18193</name>
</gene>
<evidence type="ECO:0000259" key="3">
    <source>
        <dbReference type="Pfam" id="PF11250"/>
    </source>
</evidence>
<evidence type="ECO:0000313" key="5">
    <source>
        <dbReference type="Proteomes" id="UP001567538"/>
    </source>
</evidence>
<evidence type="ECO:0000256" key="2">
    <source>
        <dbReference type="SAM" id="MobiDB-lite"/>
    </source>
</evidence>
<proteinExistence type="inferred from homology"/>
<reference evidence="4 5" key="1">
    <citation type="submission" date="2024-06" db="EMBL/GenBank/DDBJ databases">
        <title>A chromosome level genome sequence of Diviner's sage (Salvia divinorum).</title>
        <authorList>
            <person name="Ford S.A."/>
            <person name="Ro D.-K."/>
            <person name="Ness R.W."/>
            <person name="Phillips M.A."/>
        </authorList>
    </citation>
    <scope>NUCLEOTIDE SEQUENCE [LARGE SCALE GENOMIC DNA]</scope>
    <source>
        <strain evidence="4">SAF-2024a</strain>
        <tissue evidence="4">Leaf</tissue>
    </source>
</reference>
<dbReference type="EMBL" id="JBEAFC010000007">
    <property type="protein sequence ID" value="KAL1550195.1"/>
    <property type="molecule type" value="Genomic_DNA"/>
</dbReference>
<accession>A0ABD1H1A7</accession>
<dbReference type="PANTHER" id="PTHR33155:SF8">
    <property type="entry name" value="PROTEIN FANTASTIC FOUR 1"/>
    <property type="match status" value="1"/>
</dbReference>
<dbReference type="AlphaFoldDB" id="A0ABD1H1A7"/>
<dbReference type="Proteomes" id="UP001567538">
    <property type="component" value="Unassembled WGS sequence"/>
</dbReference>
<dbReference type="InterPro" id="IPR021410">
    <property type="entry name" value="FAF"/>
</dbReference>
<keyword evidence="5" id="KW-1185">Reference proteome</keyword>
<feature type="compositionally biased region" description="Polar residues" evidence="2">
    <location>
        <begin position="1"/>
        <end position="12"/>
    </location>
</feature>